<dbReference type="Gene3D" id="2.60.34.10">
    <property type="entry name" value="Substrate Binding Domain Of DNAk, Chain A, domain 1"/>
    <property type="match status" value="1"/>
</dbReference>
<comment type="caution">
    <text evidence="7">The sequence shown here is derived from an EMBL/GenBank/DDBJ whole genome shotgun (WGS) entry which is preliminary data.</text>
</comment>
<evidence type="ECO:0000256" key="6">
    <source>
        <dbReference type="ARBA" id="ARBA00023186"/>
    </source>
</evidence>
<evidence type="ECO:0000256" key="2">
    <source>
        <dbReference type="ARBA" id="ARBA00022553"/>
    </source>
</evidence>
<evidence type="ECO:0000256" key="3">
    <source>
        <dbReference type="ARBA" id="ARBA00022741"/>
    </source>
</evidence>
<dbReference type="AlphaFoldDB" id="A0A7X6D4D9"/>
<sequence length="495" mass="53389">MSAVGVVDRAGWAELVRNTGGRTLTPSVVLFTGPDQVLVGATARNSAVLQPDDCVQFIKREMGNPHYSFIDSHQVEHRPEQVSAYLLRALADGAAEALGEPVQDVVITVPAYFDDTRRKATADAARIAGLNLLRLVNEPTAAAISYGVQHGDAGTVLVYDLGGGTFDVTLMKVSGDSCEVIATDGDRNLGGFDFDNALMRYVAERVAELGGDEDLLEDPYLTAEVRERCELAKTDLSQARRTVVRVGSGRSAHAVEITREQFEEMIEPYLHRTEVLVEGLLEDAGWSWDQVDRVLPVGGSTRIPAVRALLEKLSGKKPDLRVHPDEAVCLGAAQLAAQVAAAAGSGEAPGKELAVRDVTSQSMGIVVTADDDAAQLLNDVVIARNTAIPAMVERTYRTVAEDQDAVSVQLTEGEGEVLERVNILTEQPVDLPSGLPAGAPLRLRMSYDTDGLVHAELFDETNDRRLGEIELERPLNLDSGRVEEMRAAMQRMTVG</sequence>
<evidence type="ECO:0000256" key="5">
    <source>
        <dbReference type="ARBA" id="ARBA00023016"/>
    </source>
</evidence>
<accession>A0A7X6D4D9</accession>
<organism evidence="7 8">
    <name type="scientific">Streptomyces lonarensis</name>
    <dbReference type="NCBI Taxonomy" id="700599"/>
    <lineage>
        <taxon>Bacteria</taxon>
        <taxon>Bacillati</taxon>
        <taxon>Actinomycetota</taxon>
        <taxon>Actinomycetes</taxon>
        <taxon>Kitasatosporales</taxon>
        <taxon>Streptomycetaceae</taxon>
        <taxon>Streptomyces</taxon>
    </lineage>
</organism>
<evidence type="ECO:0000256" key="4">
    <source>
        <dbReference type="ARBA" id="ARBA00022840"/>
    </source>
</evidence>
<reference evidence="7 8" key="1">
    <citation type="submission" date="2020-03" db="EMBL/GenBank/DDBJ databases">
        <title>Draft genome of Streptomyces sp. ventii, isolated from the Axial Seamount in the Pacific Ocean, and resequencing of the two type strains Streptomyces lonarensis strain NCL 716 and Streptomyces bohaiensis strain 11A07.</title>
        <authorList>
            <person name="Loughran R.M."/>
            <person name="Pfannmuller K.M."/>
            <person name="Wasson B.J."/>
            <person name="Deadmond M.C."/>
            <person name="Paddock B.E."/>
            <person name="Koyack M.J."/>
            <person name="Gallegos D.A."/>
            <person name="Mitchell E.A."/>
            <person name="Ushijima B."/>
            <person name="Saw J.H."/>
            <person name="Mcphail K.L."/>
            <person name="Videau P."/>
        </authorList>
    </citation>
    <scope>NUCLEOTIDE SEQUENCE [LARGE SCALE GENOMIC DNA]</scope>
    <source>
        <strain evidence="7 8">NCL716</strain>
    </source>
</reference>
<dbReference type="Gene3D" id="3.90.640.10">
    <property type="entry name" value="Actin, Chain A, domain 4"/>
    <property type="match status" value="1"/>
</dbReference>
<dbReference type="InterPro" id="IPR043129">
    <property type="entry name" value="ATPase_NBD"/>
</dbReference>
<dbReference type="Pfam" id="PF00012">
    <property type="entry name" value="HSP70"/>
    <property type="match status" value="1"/>
</dbReference>
<dbReference type="SUPFAM" id="SSF100920">
    <property type="entry name" value="Heat shock protein 70kD (HSP70), peptide-binding domain"/>
    <property type="match status" value="1"/>
</dbReference>
<evidence type="ECO:0000313" key="8">
    <source>
        <dbReference type="Proteomes" id="UP000578686"/>
    </source>
</evidence>
<dbReference type="CDD" id="cd24029">
    <property type="entry name" value="ASKHA_NBD_HSP70_DnaK_HscA_HscC"/>
    <property type="match status" value="1"/>
</dbReference>
<protein>
    <submittedName>
        <fullName evidence="7">Hsp70 family protein</fullName>
    </submittedName>
</protein>
<dbReference type="FunFam" id="3.90.640.10:FF:000003">
    <property type="entry name" value="Molecular chaperone DnaK"/>
    <property type="match status" value="1"/>
</dbReference>
<comment type="similarity">
    <text evidence="1">Belongs to the heat shock protein 70 family.</text>
</comment>
<dbReference type="GO" id="GO:0005524">
    <property type="term" value="F:ATP binding"/>
    <property type="evidence" value="ECO:0007669"/>
    <property type="project" value="UniProtKB-KW"/>
</dbReference>
<keyword evidence="5" id="KW-0346">Stress response</keyword>
<keyword evidence="4" id="KW-0067">ATP-binding</keyword>
<name>A0A7X6D4D9_9ACTN</name>
<keyword evidence="2" id="KW-0597">Phosphoprotein</keyword>
<dbReference type="PANTHER" id="PTHR19375">
    <property type="entry name" value="HEAT SHOCK PROTEIN 70KDA"/>
    <property type="match status" value="1"/>
</dbReference>
<evidence type="ECO:0000313" key="7">
    <source>
        <dbReference type="EMBL" id="NJQ07969.1"/>
    </source>
</evidence>
<dbReference type="InterPro" id="IPR029047">
    <property type="entry name" value="HSP70_peptide-bd_sf"/>
</dbReference>
<dbReference type="PRINTS" id="PR00301">
    <property type="entry name" value="HEATSHOCK70"/>
</dbReference>
<gene>
    <name evidence="7" type="ORF">HCN56_20875</name>
</gene>
<keyword evidence="8" id="KW-1185">Reference proteome</keyword>
<keyword evidence="3" id="KW-0547">Nucleotide-binding</keyword>
<dbReference type="PROSITE" id="PS00329">
    <property type="entry name" value="HSP70_2"/>
    <property type="match status" value="1"/>
</dbReference>
<keyword evidence="6" id="KW-0143">Chaperone</keyword>
<dbReference type="GO" id="GO:0140662">
    <property type="term" value="F:ATP-dependent protein folding chaperone"/>
    <property type="evidence" value="ECO:0007669"/>
    <property type="project" value="InterPro"/>
</dbReference>
<dbReference type="Proteomes" id="UP000578686">
    <property type="component" value="Unassembled WGS sequence"/>
</dbReference>
<dbReference type="EMBL" id="JAAVJD010000222">
    <property type="protein sequence ID" value="NJQ07969.1"/>
    <property type="molecule type" value="Genomic_DNA"/>
</dbReference>
<dbReference type="SUPFAM" id="SSF53067">
    <property type="entry name" value="Actin-like ATPase domain"/>
    <property type="match status" value="2"/>
</dbReference>
<dbReference type="Gene3D" id="3.30.420.40">
    <property type="match status" value="2"/>
</dbReference>
<proteinExistence type="inferred from homology"/>
<evidence type="ECO:0000256" key="1">
    <source>
        <dbReference type="ARBA" id="ARBA00007381"/>
    </source>
</evidence>
<dbReference type="InterPro" id="IPR013126">
    <property type="entry name" value="Hsp_70_fam"/>
</dbReference>
<dbReference type="InterPro" id="IPR018181">
    <property type="entry name" value="Heat_shock_70_CS"/>
</dbReference>